<dbReference type="InterPro" id="IPR019734">
    <property type="entry name" value="TPR_rpt"/>
</dbReference>
<dbReference type="RefSeq" id="WP_008278931.1">
    <property type="nucleotide sequence ID" value="NZ_AAXW01000124.1"/>
</dbReference>
<evidence type="ECO:0000256" key="7">
    <source>
        <dbReference type="ARBA" id="ARBA00023054"/>
    </source>
</evidence>
<dbReference type="AlphaFoldDB" id="A3IZW7"/>
<accession>A3IZW7</accession>
<proteinExistence type="inferred from homology"/>
<keyword evidence="12" id="KW-1185">Reference proteome</keyword>
<evidence type="ECO:0000256" key="9">
    <source>
        <dbReference type="ARBA" id="ARBA00023212"/>
    </source>
</evidence>
<evidence type="ECO:0000256" key="10">
    <source>
        <dbReference type="PROSITE-ProRule" id="PRU00339"/>
    </source>
</evidence>
<keyword evidence="6 10" id="KW-0802">TPR repeat</keyword>
<dbReference type="Gene3D" id="1.10.10.10">
    <property type="entry name" value="Winged helix-like DNA-binding domain superfamily/Winged helix DNA-binding domain"/>
    <property type="match status" value="1"/>
</dbReference>
<dbReference type="GO" id="GO:0019894">
    <property type="term" value="F:kinesin binding"/>
    <property type="evidence" value="ECO:0007669"/>
    <property type="project" value="TreeGrafter"/>
</dbReference>
<dbReference type="SUPFAM" id="SSF48452">
    <property type="entry name" value="TPR-like"/>
    <property type="match status" value="1"/>
</dbReference>
<feature type="non-terminal residue" evidence="11">
    <location>
        <position position="1"/>
    </location>
</feature>
<dbReference type="GO" id="GO:0005737">
    <property type="term" value="C:cytoplasm"/>
    <property type="evidence" value="ECO:0007669"/>
    <property type="project" value="TreeGrafter"/>
</dbReference>
<comment type="subcellular location">
    <subcellularLocation>
        <location evidence="1">Cytoplasm</location>
        <location evidence="1">Cytoskeleton</location>
    </subcellularLocation>
</comment>
<dbReference type="PROSITE" id="PS50005">
    <property type="entry name" value="TPR"/>
    <property type="match status" value="1"/>
</dbReference>
<comment type="caution">
    <text evidence="11">The sequence shown here is derived from an EMBL/GenBank/DDBJ whole genome shotgun (WGS) entry which is preliminary data.</text>
</comment>
<dbReference type="OrthoDB" id="420198at2"/>
<dbReference type="Pfam" id="PF13424">
    <property type="entry name" value="TPR_12"/>
    <property type="match status" value="1"/>
</dbReference>
<dbReference type="Proteomes" id="UP000003781">
    <property type="component" value="Unassembled WGS sequence"/>
</dbReference>
<dbReference type="GO" id="GO:0007018">
    <property type="term" value="P:microtubule-based movement"/>
    <property type="evidence" value="ECO:0007669"/>
    <property type="project" value="TreeGrafter"/>
</dbReference>
<dbReference type="GO" id="GO:0005874">
    <property type="term" value="C:microtubule"/>
    <property type="evidence" value="ECO:0007669"/>
    <property type="project" value="UniProtKB-KW"/>
</dbReference>
<keyword evidence="5" id="KW-0677">Repeat</keyword>
<dbReference type="Gene3D" id="1.25.40.10">
    <property type="entry name" value="Tetratricopeptide repeat domain"/>
    <property type="match status" value="1"/>
</dbReference>
<keyword evidence="9" id="KW-0206">Cytoskeleton</keyword>
<feature type="repeat" description="TPR" evidence="10">
    <location>
        <begin position="255"/>
        <end position="288"/>
    </location>
</feature>
<dbReference type="InterPro" id="IPR002151">
    <property type="entry name" value="Kinesin_light"/>
</dbReference>
<dbReference type="SMART" id="SM00028">
    <property type="entry name" value="TPR"/>
    <property type="match status" value="2"/>
</dbReference>
<name>A3IZW7_9CHRO</name>
<keyword evidence="8" id="KW-0505">Motor protein</keyword>
<dbReference type="eggNOG" id="COG3903">
    <property type="taxonomic scope" value="Bacteria"/>
</dbReference>
<protein>
    <submittedName>
        <fullName evidence="11">Uncharacterized protein</fullName>
    </submittedName>
</protein>
<evidence type="ECO:0000256" key="5">
    <source>
        <dbReference type="ARBA" id="ARBA00022737"/>
    </source>
</evidence>
<evidence type="ECO:0000256" key="1">
    <source>
        <dbReference type="ARBA" id="ARBA00004245"/>
    </source>
</evidence>
<organism evidence="11 12">
    <name type="scientific">Crocosphaera chwakensis CCY0110</name>
    <dbReference type="NCBI Taxonomy" id="391612"/>
    <lineage>
        <taxon>Bacteria</taxon>
        <taxon>Bacillati</taxon>
        <taxon>Cyanobacteriota</taxon>
        <taxon>Cyanophyceae</taxon>
        <taxon>Oscillatoriophycideae</taxon>
        <taxon>Chroococcales</taxon>
        <taxon>Aphanothecaceae</taxon>
        <taxon>Crocosphaera</taxon>
        <taxon>Crocosphaera chwakensis</taxon>
    </lineage>
</organism>
<comment type="similarity">
    <text evidence="2">Belongs to the kinesin light chain family.</text>
</comment>
<dbReference type="PANTHER" id="PTHR45783:SF3">
    <property type="entry name" value="KINESIN LIGHT CHAIN"/>
    <property type="match status" value="1"/>
</dbReference>
<evidence type="ECO:0000256" key="4">
    <source>
        <dbReference type="ARBA" id="ARBA00022701"/>
    </source>
</evidence>
<evidence type="ECO:0000256" key="8">
    <source>
        <dbReference type="ARBA" id="ARBA00023175"/>
    </source>
</evidence>
<sequence length="313" mass="36242">GRRVNQEIEEAKLLCKELGYLPLGLELVARFLKRRPNWSISRYRERLKQNHLETKGLKEASEEMTAQEGVKAAFDISWEQLNKEAKEIALYLSLFEVAPIEYHLIKEISHRENEDDLEEILEDSLINSNLVKNLGNQRYEIHTLIHQYLREKLEASELAEIAKEAYCQLIVTISQQVSDTPIQSEIKELTSIIPHLIVGAKELNQWINDDDLIWVYLGLGRFYEGQGLYKQAEPWSKQCLDIVKQRLGEEHPNVATSLNNLAELYNAQGRYEEAEPLYKKAIMIAIKTLGVNHPNTQTIINNYNQMTNKKKDL</sequence>
<evidence type="ECO:0000256" key="6">
    <source>
        <dbReference type="ARBA" id="ARBA00022803"/>
    </source>
</evidence>
<keyword evidence="7" id="KW-0175">Coiled coil</keyword>
<keyword evidence="4" id="KW-0493">Microtubule</keyword>
<dbReference type="InterPro" id="IPR011990">
    <property type="entry name" value="TPR-like_helical_dom_sf"/>
</dbReference>
<evidence type="ECO:0000313" key="12">
    <source>
        <dbReference type="Proteomes" id="UP000003781"/>
    </source>
</evidence>
<gene>
    <name evidence="11" type="ORF">CY0110_01679</name>
</gene>
<dbReference type="GO" id="GO:0005871">
    <property type="term" value="C:kinesin complex"/>
    <property type="evidence" value="ECO:0007669"/>
    <property type="project" value="InterPro"/>
</dbReference>
<keyword evidence="3" id="KW-0963">Cytoplasm</keyword>
<evidence type="ECO:0000256" key="3">
    <source>
        <dbReference type="ARBA" id="ARBA00022490"/>
    </source>
</evidence>
<dbReference type="InterPro" id="IPR036388">
    <property type="entry name" value="WH-like_DNA-bd_sf"/>
</dbReference>
<reference evidence="11 12" key="1">
    <citation type="submission" date="2007-03" db="EMBL/GenBank/DDBJ databases">
        <authorList>
            <person name="Stal L."/>
            <person name="Ferriera S."/>
            <person name="Johnson J."/>
            <person name="Kravitz S."/>
            <person name="Beeson K."/>
            <person name="Sutton G."/>
            <person name="Rogers Y.-H."/>
            <person name="Friedman R."/>
            <person name="Frazier M."/>
            <person name="Venter J.C."/>
        </authorList>
    </citation>
    <scope>NUCLEOTIDE SEQUENCE [LARGE SCALE GENOMIC DNA]</scope>
    <source>
        <strain evidence="11 12">CCY0110</strain>
    </source>
</reference>
<evidence type="ECO:0000256" key="2">
    <source>
        <dbReference type="ARBA" id="ARBA00009622"/>
    </source>
</evidence>
<dbReference type="PANTHER" id="PTHR45783">
    <property type="entry name" value="KINESIN LIGHT CHAIN"/>
    <property type="match status" value="1"/>
</dbReference>
<dbReference type="EMBL" id="AAXW01000124">
    <property type="protein sequence ID" value="EAZ87982.1"/>
    <property type="molecule type" value="Genomic_DNA"/>
</dbReference>
<evidence type="ECO:0000313" key="11">
    <source>
        <dbReference type="EMBL" id="EAZ87982.1"/>
    </source>
</evidence>